<dbReference type="InterPro" id="IPR036412">
    <property type="entry name" value="HAD-like_sf"/>
</dbReference>
<name>A0A1W1XBI2_9CLOT</name>
<dbReference type="InterPro" id="IPR006379">
    <property type="entry name" value="HAD-SF_hydro_IIB"/>
</dbReference>
<dbReference type="AlphaFoldDB" id="A0A1W1XBI2"/>
<dbReference type="InterPro" id="IPR023214">
    <property type="entry name" value="HAD_sf"/>
</dbReference>
<evidence type="ECO:0000313" key="1">
    <source>
        <dbReference type="EMBL" id="SMC21395.1"/>
    </source>
</evidence>
<dbReference type="SFLD" id="SFLDS00003">
    <property type="entry name" value="Haloacid_Dehalogenase"/>
    <property type="match status" value="1"/>
</dbReference>
<dbReference type="NCBIfam" id="TIGR00099">
    <property type="entry name" value="Cof-subfamily"/>
    <property type="match status" value="1"/>
</dbReference>
<dbReference type="RefSeq" id="WP_139795989.1">
    <property type="nucleotide sequence ID" value="NZ_FWXH01000003.1"/>
</dbReference>
<organism evidence="1 2">
    <name type="scientific">Clostridium acidisoli DSM 12555</name>
    <dbReference type="NCBI Taxonomy" id="1121291"/>
    <lineage>
        <taxon>Bacteria</taxon>
        <taxon>Bacillati</taxon>
        <taxon>Bacillota</taxon>
        <taxon>Clostridia</taxon>
        <taxon>Eubacteriales</taxon>
        <taxon>Clostridiaceae</taxon>
        <taxon>Clostridium</taxon>
    </lineage>
</organism>
<sequence length="278" mass="31515">MKYKMIAIDMDGTFLSDDKTISKENLSAVKRAINSGVKVVVCSGRVPFLLKPILKDMPEGQPLIAGNGSIIFDHNNKEIYTADIDRDTVFKIIDILRSKFGNVYYHFFNGDIACAEKFDMTIKRYYERNFSVPRENRVEFNIVPDSKKYIERNNCFIRKIEINDKNLDLLMEIKKCLEKLKDIEVVESGEDGIEITKKGINKGNSLEILARYYGYSKEECIGIGNDGNDLEMIKKAGMGVAVSNAKRYIKDVANYITEGDNNNNAVAEVIDKFIDISA</sequence>
<dbReference type="InterPro" id="IPR000150">
    <property type="entry name" value="Cof"/>
</dbReference>
<dbReference type="SFLD" id="SFLDG01140">
    <property type="entry name" value="C2.B:_Phosphomannomutase_and_P"/>
    <property type="match status" value="1"/>
</dbReference>
<keyword evidence="2" id="KW-1185">Reference proteome</keyword>
<dbReference type="Gene3D" id="3.40.50.1000">
    <property type="entry name" value="HAD superfamily/HAD-like"/>
    <property type="match status" value="1"/>
</dbReference>
<gene>
    <name evidence="1" type="ORF">SAMN02745134_01271</name>
</gene>
<dbReference type="Proteomes" id="UP000192468">
    <property type="component" value="Unassembled WGS sequence"/>
</dbReference>
<dbReference type="CDD" id="cd07516">
    <property type="entry name" value="HAD_Pase"/>
    <property type="match status" value="1"/>
</dbReference>
<dbReference type="GO" id="GO:0016791">
    <property type="term" value="F:phosphatase activity"/>
    <property type="evidence" value="ECO:0007669"/>
    <property type="project" value="TreeGrafter"/>
</dbReference>
<protein>
    <recommendedName>
        <fullName evidence="3">Cof subfamily of IIB subfamily of haloacid dehalogenase superfamily/HAD-superfamily hydrolase, subfamily IIB</fullName>
    </recommendedName>
</protein>
<dbReference type="SUPFAM" id="SSF56784">
    <property type="entry name" value="HAD-like"/>
    <property type="match status" value="1"/>
</dbReference>
<reference evidence="1 2" key="1">
    <citation type="submission" date="2017-04" db="EMBL/GenBank/DDBJ databases">
        <authorList>
            <person name="Afonso C.L."/>
            <person name="Miller P.J."/>
            <person name="Scott M.A."/>
            <person name="Spackman E."/>
            <person name="Goraichik I."/>
            <person name="Dimitrov K.M."/>
            <person name="Suarez D.L."/>
            <person name="Swayne D.E."/>
        </authorList>
    </citation>
    <scope>NUCLEOTIDE SEQUENCE [LARGE SCALE GENOMIC DNA]</scope>
    <source>
        <strain evidence="1 2">DSM 12555</strain>
    </source>
</reference>
<evidence type="ECO:0008006" key="3">
    <source>
        <dbReference type="Google" id="ProtNLM"/>
    </source>
</evidence>
<dbReference type="EMBL" id="FWXH01000003">
    <property type="protein sequence ID" value="SMC21395.1"/>
    <property type="molecule type" value="Genomic_DNA"/>
</dbReference>
<dbReference type="Pfam" id="PF08282">
    <property type="entry name" value="Hydrolase_3"/>
    <property type="match status" value="1"/>
</dbReference>
<dbReference type="Gene3D" id="3.30.1240.10">
    <property type="match status" value="1"/>
</dbReference>
<evidence type="ECO:0000313" key="2">
    <source>
        <dbReference type="Proteomes" id="UP000192468"/>
    </source>
</evidence>
<dbReference type="PANTHER" id="PTHR10000">
    <property type="entry name" value="PHOSPHOSERINE PHOSPHATASE"/>
    <property type="match status" value="1"/>
</dbReference>
<proteinExistence type="predicted"/>
<dbReference type="GO" id="GO:0005829">
    <property type="term" value="C:cytosol"/>
    <property type="evidence" value="ECO:0007669"/>
    <property type="project" value="TreeGrafter"/>
</dbReference>
<dbReference type="PANTHER" id="PTHR10000:SF8">
    <property type="entry name" value="HAD SUPERFAMILY HYDROLASE-LIKE, TYPE 3"/>
    <property type="match status" value="1"/>
</dbReference>
<dbReference type="NCBIfam" id="TIGR01484">
    <property type="entry name" value="HAD-SF-IIB"/>
    <property type="match status" value="1"/>
</dbReference>
<dbReference type="GO" id="GO:0000287">
    <property type="term" value="F:magnesium ion binding"/>
    <property type="evidence" value="ECO:0007669"/>
    <property type="project" value="TreeGrafter"/>
</dbReference>
<accession>A0A1W1XBI2</accession>
<dbReference type="STRING" id="1121291.SAMN02745134_01271"/>
<dbReference type="OrthoDB" id="9781413at2"/>